<proteinExistence type="inferred from homology"/>
<dbReference type="PROSITE" id="PS51043">
    <property type="entry name" value="DDHD"/>
    <property type="match status" value="1"/>
</dbReference>
<evidence type="ECO:0000256" key="2">
    <source>
        <dbReference type="SAM" id="MobiDB-lite"/>
    </source>
</evidence>
<dbReference type="Proteomes" id="UP000281553">
    <property type="component" value="Unassembled WGS sequence"/>
</dbReference>
<dbReference type="GO" id="GO:0046872">
    <property type="term" value="F:metal ion binding"/>
    <property type="evidence" value="ECO:0007669"/>
    <property type="project" value="InterPro"/>
</dbReference>
<dbReference type="EMBL" id="UYRU01056016">
    <property type="protein sequence ID" value="VDN13278.1"/>
    <property type="molecule type" value="Genomic_DNA"/>
</dbReference>
<accession>A0A3P7LT99</accession>
<gene>
    <name evidence="4" type="ORF">DILT_LOCUS9109</name>
</gene>
<dbReference type="PANTHER" id="PTHR23509:SF10">
    <property type="entry name" value="LD21067P"/>
    <property type="match status" value="1"/>
</dbReference>
<evidence type="ECO:0000313" key="5">
    <source>
        <dbReference type="Proteomes" id="UP000281553"/>
    </source>
</evidence>
<dbReference type="GO" id="GO:0004620">
    <property type="term" value="F:phospholipase activity"/>
    <property type="evidence" value="ECO:0007669"/>
    <property type="project" value="TreeGrafter"/>
</dbReference>
<feature type="region of interest" description="Disordered" evidence="2">
    <location>
        <begin position="182"/>
        <end position="241"/>
    </location>
</feature>
<sequence length="396" mass="44291">MIQYRAYPFLNGITDPQSSFSSSGYDEASHLCLLQRGLHAELASQLPEGDQRPVEHLVFVVHGIGSIFNLRGEGLVDCVNDMRRTAELLVTSHFPSATGRVEFLPVQWHAALHSEATGINNQLKRVTLRSIPKLRHYTNDTLTDILFYTSPKYCQHITYTVSSSIKRLKRLFLQRNPNFTRHSAGSSYGGGSGEEEEDSERQSGSAQSDDWSLVAGDRADEDTVVDRRDSPDIINSAEEAEDLSRGELENLRRRLAKAKLSDEQLGQVLKAVAKTTRQPNFSAGVGMPVFQYPQLGFPVSACFLLGSPLPVFLTARGVDRLPNDYRLPTCSAMFNIFHPFDPPCAVLMPHHKGRKRLHLELKDNLARVGADIKSRVYESLRSTWRTLQEFASAHVV</sequence>
<evidence type="ECO:0000256" key="1">
    <source>
        <dbReference type="ARBA" id="ARBA00038464"/>
    </source>
</evidence>
<keyword evidence="5" id="KW-1185">Reference proteome</keyword>
<evidence type="ECO:0000313" key="4">
    <source>
        <dbReference type="EMBL" id="VDN13278.1"/>
    </source>
</evidence>
<protein>
    <recommendedName>
        <fullName evidence="3">DDHD domain-containing protein</fullName>
    </recommendedName>
</protein>
<evidence type="ECO:0000259" key="3">
    <source>
        <dbReference type="PROSITE" id="PS51043"/>
    </source>
</evidence>
<dbReference type="SMART" id="SM01127">
    <property type="entry name" value="DDHD"/>
    <property type="match status" value="1"/>
</dbReference>
<dbReference type="AlphaFoldDB" id="A0A3P7LT99"/>
<dbReference type="GO" id="GO:0030134">
    <property type="term" value="C:COPII-coated ER to Golgi transport vesicle"/>
    <property type="evidence" value="ECO:0007669"/>
    <property type="project" value="TreeGrafter"/>
</dbReference>
<dbReference type="PANTHER" id="PTHR23509">
    <property type="entry name" value="PA-PL1 PHOSPHOLIPASE FAMILY"/>
    <property type="match status" value="1"/>
</dbReference>
<dbReference type="InterPro" id="IPR004177">
    <property type="entry name" value="DDHD_dom"/>
</dbReference>
<name>A0A3P7LT99_DIBLA</name>
<reference evidence="4 5" key="1">
    <citation type="submission" date="2018-11" db="EMBL/GenBank/DDBJ databases">
        <authorList>
            <consortium name="Pathogen Informatics"/>
        </authorList>
    </citation>
    <scope>NUCLEOTIDE SEQUENCE [LARGE SCALE GENOMIC DNA]</scope>
</reference>
<dbReference type="Pfam" id="PF02862">
    <property type="entry name" value="DDHD"/>
    <property type="match status" value="1"/>
</dbReference>
<comment type="similarity">
    <text evidence="1">Belongs to the PA-PLA1 family.</text>
</comment>
<feature type="domain" description="DDHD" evidence="3">
    <location>
        <begin position="295"/>
        <end position="396"/>
    </location>
</feature>
<organism evidence="4 5">
    <name type="scientific">Dibothriocephalus latus</name>
    <name type="common">Fish tapeworm</name>
    <name type="synonym">Diphyllobothrium latum</name>
    <dbReference type="NCBI Taxonomy" id="60516"/>
    <lineage>
        <taxon>Eukaryota</taxon>
        <taxon>Metazoa</taxon>
        <taxon>Spiralia</taxon>
        <taxon>Lophotrochozoa</taxon>
        <taxon>Platyhelminthes</taxon>
        <taxon>Cestoda</taxon>
        <taxon>Eucestoda</taxon>
        <taxon>Diphyllobothriidea</taxon>
        <taxon>Diphyllobothriidae</taxon>
        <taxon>Dibothriocephalus</taxon>
    </lineage>
</organism>
<dbReference type="OrthoDB" id="69269at2759"/>
<dbReference type="InterPro" id="IPR058055">
    <property type="entry name" value="PA-PLA1"/>
</dbReference>